<sequence length="709" mass="77783">MTKTTRVISPSLPLPALVAATITGLATVGTAVAQPQQLSWGYNSYGVPGLIDMPQAFSREDAEFATQVFHFKNQTRINTTFQIAPRFSATFRYSIIGKIGSNQRTLYDRSFSLHYRFLDETRYRPAMAVGLNDIVGTGIYSGEYVVATKTVTPRLRATAGIGWGRLGSFGSFSNPLGALSSHFKTRQAPNIGKGGTFHPGSWFTGPAAAFGGIEWRATDKLRFIAEYSSDAYRREDGLDFNRRSPFNLALAYQLNPGTTVTGSYMYGSEFGLQFTHTLNPRRPNFGPGRDTAPPAIEPRPTGAEGALVVAPDDAQLAGTISSALAAQGLALDGLARHGKTLQIEIRNERYSISSQALGRAARVLSRTAPAQIDTFAITLARDGMPITTATLSRDDLESLAFHPVAPDLLRARTQIVDARHNLPRVAGSYPVTSWRLSPYLTPSLFDPVNPLRADLGVALHGKIEPVPGLVFSGLLHKKIVGNLDKATRTSNSTLPHVRSDANLYYKTNGVTVPQLTAAYYFRPGRNLFGRVTAGYLEPMFGGVSAEVLWKPQNSRLALGAEVNRVRQRGYDQLLDFRNYKVTTAHLSAYYDFTREIHGRLSVGRYLAGDYGATLELDRRFDNGWRIGLFATKTNVSAAQFGEGSFDKGIRLTIPLDWVTGKPSRTRLDTVIRPLTRDGGATLNVPGRLYDRVRSNQATTLDATWGRFWK</sequence>
<reference evidence="3" key="1">
    <citation type="journal article" date="2019" name="Int. J. Syst. Evol. Microbiol.">
        <title>The Global Catalogue of Microorganisms (GCM) 10K type strain sequencing project: providing services to taxonomists for standard genome sequencing and annotation.</title>
        <authorList>
            <consortium name="The Broad Institute Genomics Platform"/>
            <consortium name="The Broad Institute Genome Sequencing Center for Infectious Disease"/>
            <person name="Wu L."/>
            <person name="Ma J."/>
        </authorList>
    </citation>
    <scope>NUCLEOTIDE SEQUENCE [LARGE SCALE GENOMIC DNA]</scope>
    <source>
        <strain evidence="3">KCTC 62192</strain>
    </source>
</reference>
<proteinExistence type="predicted"/>
<evidence type="ECO:0000313" key="3">
    <source>
        <dbReference type="Proteomes" id="UP001595443"/>
    </source>
</evidence>
<dbReference type="EMBL" id="JBHRSK010000043">
    <property type="protein sequence ID" value="MFC2970595.1"/>
    <property type="molecule type" value="Genomic_DNA"/>
</dbReference>
<organism evidence="2 3">
    <name type="scientific">Acidimangrovimonas pyrenivorans</name>
    <dbReference type="NCBI Taxonomy" id="2030798"/>
    <lineage>
        <taxon>Bacteria</taxon>
        <taxon>Pseudomonadati</taxon>
        <taxon>Pseudomonadota</taxon>
        <taxon>Alphaproteobacteria</taxon>
        <taxon>Rhodobacterales</taxon>
        <taxon>Paracoccaceae</taxon>
        <taxon>Acidimangrovimonas</taxon>
    </lineage>
</organism>
<keyword evidence="3" id="KW-1185">Reference proteome</keyword>
<dbReference type="InterPro" id="IPR010344">
    <property type="entry name" value="YbjH"/>
</dbReference>
<feature type="chain" id="PRO_5047499364" evidence="1">
    <location>
        <begin position="34"/>
        <end position="709"/>
    </location>
</feature>
<evidence type="ECO:0000313" key="2">
    <source>
        <dbReference type="EMBL" id="MFC2970595.1"/>
    </source>
</evidence>
<dbReference type="RefSeq" id="WP_377835695.1">
    <property type="nucleotide sequence ID" value="NZ_JBHRSK010000043.1"/>
</dbReference>
<feature type="signal peptide" evidence="1">
    <location>
        <begin position="1"/>
        <end position="33"/>
    </location>
</feature>
<protein>
    <submittedName>
        <fullName evidence="2">YjbH domain-containing protein</fullName>
    </submittedName>
</protein>
<gene>
    <name evidence="2" type="ORF">ACFOES_21060</name>
</gene>
<comment type="caution">
    <text evidence="2">The sequence shown here is derived from an EMBL/GenBank/DDBJ whole genome shotgun (WGS) entry which is preliminary data.</text>
</comment>
<name>A0ABV7AMT8_9RHOB</name>
<dbReference type="Proteomes" id="UP001595443">
    <property type="component" value="Unassembled WGS sequence"/>
</dbReference>
<keyword evidence="1" id="KW-0732">Signal</keyword>
<evidence type="ECO:0000256" key="1">
    <source>
        <dbReference type="SAM" id="SignalP"/>
    </source>
</evidence>
<dbReference type="Pfam" id="PF06082">
    <property type="entry name" value="YjbH"/>
    <property type="match status" value="1"/>
</dbReference>
<accession>A0ABV7AMT8</accession>